<evidence type="ECO:0000313" key="3">
    <source>
        <dbReference type="Proteomes" id="UP001221757"/>
    </source>
</evidence>
<protein>
    <submittedName>
        <fullName evidence="2">Uncharacterized protein</fullName>
    </submittedName>
</protein>
<reference evidence="2" key="1">
    <citation type="submission" date="2023-03" db="EMBL/GenBank/DDBJ databases">
        <title>Massive genome expansion in bonnet fungi (Mycena s.s.) driven by repeated elements and novel gene families across ecological guilds.</title>
        <authorList>
            <consortium name="Lawrence Berkeley National Laboratory"/>
            <person name="Harder C.B."/>
            <person name="Miyauchi S."/>
            <person name="Viragh M."/>
            <person name="Kuo A."/>
            <person name="Thoen E."/>
            <person name="Andreopoulos B."/>
            <person name="Lu D."/>
            <person name="Skrede I."/>
            <person name="Drula E."/>
            <person name="Henrissat B."/>
            <person name="Morin E."/>
            <person name="Kohler A."/>
            <person name="Barry K."/>
            <person name="LaButti K."/>
            <person name="Morin E."/>
            <person name="Salamov A."/>
            <person name="Lipzen A."/>
            <person name="Mereny Z."/>
            <person name="Hegedus B."/>
            <person name="Baldrian P."/>
            <person name="Stursova M."/>
            <person name="Weitz H."/>
            <person name="Taylor A."/>
            <person name="Grigoriev I.V."/>
            <person name="Nagy L.G."/>
            <person name="Martin F."/>
            <person name="Kauserud H."/>
        </authorList>
    </citation>
    <scope>NUCLEOTIDE SEQUENCE</scope>
    <source>
        <strain evidence="2">CBHHK067</strain>
    </source>
</reference>
<evidence type="ECO:0000256" key="1">
    <source>
        <dbReference type="SAM" id="MobiDB-lite"/>
    </source>
</evidence>
<name>A0AAD7DR36_MYCRO</name>
<feature type="region of interest" description="Disordered" evidence="1">
    <location>
        <begin position="133"/>
        <end position="178"/>
    </location>
</feature>
<comment type="caution">
    <text evidence="2">The sequence shown here is derived from an EMBL/GenBank/DDBJ whole genome shotgun (WGS) entry which is preliminary data.</text>
</comment>
<dbReference type="AlphaFoldDB" id="A0AAD7DR36"/>
<feature type="compositionally biased region" description="Low complexity" evidence="1">
    <location>
        <begin position="47"/>
        <end position="61"/>
    </location>
</feature>
<feature type="region of interest" description="Disordered" evidence="1">
    <location>
        <begin position="1"/>
        <end position="71"/>
    </location>
</feature>
<dbReference type="Proteomes" id="UP001221757">
    <property type="component" value="Unassembled WGS sequence"/>
</dbReference>
<dbReference type="EMBL" id="JARKIE010000028">
    <property type="protein sequence ID" value="KAJ7697789.1"/>
    <property type="molecule type" value="Genomic_DNA"/>
</dbReference>
<feature type="region of interest" description="Disordered" evidence="1">
    <location>
        <begin position="190"/>
        <end position="272"/>
    </location>
</feature>
<organism evidence="2 3">
    <name type="scientific">Mycena rosella</name>
    <name type="common">Pink bonnet</name>
    <name type="synonym">Agaricus rosellus</name>
    <dbReference type="NCBI Taxonomy" id="1033263"/>
    <lineage>
        <taxon>Eukaryota</taxon>
        <taxon>Fungi</taxon>
        <taxon>Dikarya</taxon>
        <taxon>Basidiomycota</taxon>
        <taxon>Agaricomycotina</taxon>
        <taxon>Agaricomycetes</taxon>
        <taxon>Agaricomycetidae</taxon>
        <taxon>Agaricales</taxon>
        <taxon>Marasmiineae</taxon>
        <taxon>Mycenaceae</taxon>
        <taxon>Mycena</taxon>
    </lineage>
</organism>
<keyword evidence="3" id="KW-1185">Reference proteome</keyword>
<sequence>MSFSPPTPTKKTFSSRPSRWRAQKSDTVAIEVHLPRTPFPYTDSMDSTASTASSSSCATPAAAPPPEKSRRSRAVEIVVSGVSAILLVPLPYLKREAPTEWSETTAHFNMGGCLLSECPPRRAHVQNACQPRAPSLTRTLTRNGASTSEKPTRLQRMLNLPRSRSLTGPRPSTPPRHRACNSLILPEVLMPDEPDELPPPRASHRATLANPPPREERLVRFITPPPGPTSRKLKRSSAIRNRLPDPPSADMRADDEEPAWSEFMRNDVERRS</sequence>
<gene>
    <name evidence="2" type="ORF">B0H17DRAFT_1130073</name>
</gene>
<feature type="compositionally biased region" description="Polar residues" evidence="1">
    <location>
        <begin position="136"/>
        <end position="149"/>
    </location>
</feature>
<evidence type="ECO:0000313" key="2">
    <source>
        <dbReference type="EMBL" id="KAJ7697789.1"/>
    </source>
</evidence>
<proteinExistence type="predicted"/>
<accession>A0AAD7DR36</accession>